<keyword evidence="1" id="KW-0472">Membrane</keyword>
<dbReference type="Proteomes" id="UP000008363">
    <property type="component" value="Unassembled WGS sequence"/>
</dbReference>
<dbReference type="EMBL" id="BAHC01000156">
    <property type="protein sequence ID" value="GAB91991.1"/>
    <property type="molecule type" value="Genomic_DNA"/>
</dbReference>
<protein>
    <submittedName>
        <fullName evidence="2">Uncharacterized protein</fullName>
    </submittedName>
</protein>
<dbReference type="AlphaFoldDB" id="K6WE23"/>
<proteinExistence type="predicted"/>
<name>K6WE23_9ACTN</name>
<reference evidence="2 3" key="1">
    <citation type="submission" date="2012-08" db="EMBL/GenBank/DDBJ databases">
        <title>Whole genome shotgun sequence of Gordonia rhizosphera NBRC 16068.</title>
        <authorList>
            <person name="Takarada H."/>
            <person name="Isaki S."/>
            <person name="Hosoyama A."/>
            <person name="Tsuchikane K."/>
            <person name="Katsumata H."/>
            <person name="Baba S."/>
            <person name="Ohji S."/>
            <person name="Yamazaki S."/>
            <person name="Fujita N."/>
        </authorList>
    </citation>
    <scope>NUCLEOTIDE SEQUENCE [LARGE SCALE GENOMIC DNA]</scope>
    <source>
        <strain evidence="2 3">NBRC 16068</strain>
    </source>
</reference>
<sequence length="183" mass="20053">MFGTTTKTKVERGNTGARGREEFGMIAVLVIVITIVVALFVLGGAAWFAWDSDKRVKKFARSTDLVPGKPGRAPAEWTTATSREALLHRRIRYAIADVHANPAIGHYPDLVAARDRLDDAVFDLDDKLIGAAHEADDEEKTARLDAAESAISVLEELPKKLWEAPEDTQLADMDQVTSALQRA</sequence>
<keyword evidence="1" id="KW-0812">Transmembrane</keyword>
<gene>
    <name evidence="2" type="ORF">GORHZ_156_00020</name>
</gene>
<dbReference type="STRING" id="1108045.GORHZ_156_00020"/>
<keyword evidence="3" id="KW-1185">Reference proteome</keyword>
<comment type="caution">
    <text evidence="2">The sequence shown here is derived from an EMBL/GenBank/DDBJ whole genome shotgun (WGS) entry which is preliminary data.</text>
</comment>
<organism evidence="2 3">
    <name type="scientific">Gordonia rhizosphera NBRC 16068</name>
    <dbReference type="NCBI Taxonomy" id="1108045"/>
    <lineage>
        <taxon>Bacteria</taxon>
        <taxon>Bacillati</taxon>
        <taxon>Actinomycetota</taxon>
        <taxon>Actinomycetes</taxon>
        <taxon>Mycobacteriales</taxon>
        <taxon>Gordoniaceae</taxon>
        <taxon>Gordonia</taxon>
    </lineage>
</organism>
<keyword evidence="1" id="KW-1133">Transmembrane helix</keyword>
<evidence type="ECO:0000313" key="2">
    <source>
        <dbReference type="EMBL" id="GAB91991.1"/>
    </source>
</evidence>
<dbReference type="eggNOG" id="ENOG5033ZKX">
    <property type="taxonomic scope" value="Bacteria"/>
</dbReference>
<evidence type="ECO:0000256" key="1">
    <source>
        <dbReference type="SAM" id="Phobius"/>
    </source>
</evidence>
<evidence type="ECO:0000313" key="3">
    <source>
        <dbReference type="Proteomes" id="UP000008363"/>
    </source>
</evidence>
<feature type="transmembrane region" description="Helical" evidence="1">
    <location>
        <begin position="23"/>
        <end position="50"/>
    </location>
</feature>
<accession>K6WE23</accession>